<dbReference type="Gene3D" id="1.10.150.20">
    <property type="entry name" value="5' to 3' exonuclease, C-terminal subdomain"/>
    <property type="match status" value="1"/>
</dbReference>
<dbReference type="AlphaFoldDB" id="A0A3M7TQJ5"/>
<dbReference type="OrthoDB" id="7950977at2"/>
<evidence type="ECO:0000313" key="2">
    <source>
        <dbReference type="Proteomes" id="UP000278746"/>
    </source>
</evidence>
<comment type="caution">
    <text evidence="1">The sequence shown here is derived from an EMBL/GenBank/DDBJ whole genome shotgun (WGS) entry which is preliminary data.</text>
</comment>
<gene>
    <name evidence="1" type="ORF">EBO34_17330</name>
</gene>
<dbReference type="Proteomes" id="UP000278746">
    <property type="component" value="Unassembled WGS sequence"/>
</dbReference>
<evidence type="ECO:0000313" key="1">
    <source>
        <dbReference type="EMBL" id="RNA66959.1"/>
    </source>
</evidence>
<dbReference type="NCBIfam" id="NF005841">
    <property type="entry name" value="PRK07758.1"/>
    <property type="match status" value="1"/>
</dbReference>
<keyword evidence="2" id="KW-1185">Reference proteome</keyword>
<dbReference type="EMBL" id="RHIB01000003">
    <property type="protein sequence ID" value="RNA66959.1"/>
    <property type="molecule type" value="Genomic_DNA"/>
</dbReference>
<name>A0A3M7TQJ5_9BACI</name>
<proteinExistence type="predicted"/>
<reference evidence="1 2" key="1">
    <citation type="submission" date="2018-10" db="EMBL/GenBank/DDBJ databases">
        <title>Bacillus Keqinensis sp. nov., a moderately halophilic bacterium isolated from a saline-alkaline lake.</title>
        <authorList>
            <person name="Wang H."/>
        </authorList>
    </citation>
    <scope>NUCLEOTIDE SEQUENCE [LARGE SCALE GENOMIC DNA]</scope>
    <source>
        <strain evidence="1 2">KQ-3</strain>
    </source>
</reference>
<accession>A0A3M7TQJ5</accession>
<organism evidence="1 2">
    <name type="scientific">Alteribacter keqinensis</name>
    <dbReference type="NCBI Taxonomy" id="2483800"/>
    <lineage>
        <taxon>Bacteria</taxon>
        <taxon>Bacillati</taxon>
        <taxon>Bacillota</taxon>
        <taxon>Bacilli</taxon>
        <taxon>Bacillales</taxon>
        <taxon>Bacillaceae</taxon>
        <taxon>Alteribacter</taxon>
    </lineage>
</organism>
<dbReference type="SUPFAM" id="SSF47789">
    <property type="entry name" value="C-terminal domain of RNA polymerase alpha subunit"/>
    <property type="match status" value="1"/>
</dbReference>
<protein>
    <submittedName>
        <fullName evidence="1">Uncharacterized protein</fullName>
    </submittedName>
</protein>
<sequence length="95" mass="10430">MIMSVTKTCEKGHTFQKSSDCPVCPICEKERAPAEGFLSTLSAPARSALEHEGIRTVEQLSRYSEKEVLRLHGVGPASLPNLRKALEESGLSFKK</sequence>